<accession>A0A844YW33</accession>
<dbReference type="EMBL" id="WTYV01000003">
    <property type="protein sequence ID" value="MXO71749.1"/>
    <property type="molecule type" value="Genomic_DNA"/>
</dbReference>
<dbReference type="Gene3D" id="3.10.450.50">
    <property type="match status" value="1"/>
</dbReference>
<sequence length="135" mass="15424">MNREQYAHYVDLFHARDYDAVLDHYAPDGEFEVTFFGQSLRSRAEVKRFYGFFHDRVKEEILVHQFISNDQMVAAEVTVRITAFADLTKEAAAEAGIDIEYPIANGQVLEVPQFVHYHLKDGKIVAALCALFQPA</sequence>
<evidence type="ECO:0000259" key="1">
    <source>
        <dbReference type="Pfam" id="PF12680"/>
    </source>
</evidence>
<protein>
    <submittedName>
        <fullName evidence="2">Nuclear transport factor 2 family protein</fullName>
    </submittedName>
</protein>
<comment type="caution">
    <text evidence="2">The sequence shown here is derived from an EMBL/GenBank/DDBJ whole genome shotgun (WGS) entry which is preliminary data.</text>
</comment>
<organism evidence="2 3">
    <name type="scientific">Alteraurantiacibacter buctensis</name>
    <dbReference type="NCBI Taxonomy" id="1503981"/>
    <lineage>
        <taxon>Bacteria</taxon>
        <taxon>Pseudomonadati</taxon>
        <taxon>Pseudomonadota</taxon>
        <taxon>Alphaproteobacteria</taxon>
        <taxon>Sphingomonadales</taxon>
        <taxon>Erythrobacteraceae</taxon>
        <taxon>Alteraurantiacibacter</taxon>
    </lineage>
</organism>
<dbReference type="InterPro" id="IPR032710">
    <property type="entry name" value="NTF2-like_dom_sf"/>
</dbReference>
<name>A0A844YW33_9SPHN</name>
<dbReference type="SUPFAM" id="SSF54427">
    <property type="entry name" value="NTF2-like"/>
    <property type="match status" value="1"/>
</dbReference>
<gene>
    <name evidence="2" type="ORF">GRI99_08865</name>
</gene>
<dbReference type="OrthoDB" id="7508883at2"/>
<feature type="domain" description="SnoaL-like" evidence="1">
    <location>
        <begin position="8"/>
        <end position="126"/>
    </location>
</feature>
<dbReference type="Pfam" id="PF12680">
    <property type="entry name" value="SnoaL_2"/>
    <property type="match status" value="1"/>
</dbReference>
<keyword evidence="3" id="KW-1185">Reference proteome</keyword>
<dbReference type="InterPro" id="IPR037401">
    <property type="entry name" value="SnoaL-like"/>
</dbReference>
<evidence type="ECO:0000313" key="3">
    <source>
        <dbReference type="Proteomes" id="UP000466966"/>
    </source>
</evidence>
<evidence type="ECO:0000313" key="2">
    <source>
        <dbReference type="EMBL" id="MXO71749.1"/>
    </source>
</evidence>
<reference evidence="2 3" key="1">
    <citation type="submission" date="2019-12" db="EMBL/GenBank/DDBJ databases">
        <title>Genomic-based taxomic classification of the family Erythrobacteraceae.</title>
        <authorList>
            <person name="Xu L."/>
        </authorList>
    </citation>
    <scope>NUCLEOTIDE SEQUENCE [LARGE SCALE GENOMIC DNA]</scope>
    <source>
        <strain evidence="2 3">M0322</strain>
    </source>
</reference>
<dbReference type="AlphaFoldDB" id="A0A844YW33"/>
<dbReference type="Proteomes" id="UP000466966">
    <property type="component" value="Unassembled WGS sequence"/>
</dbReference>
<proteinExistence type="predicted"/>
<dbReference type="RefSeq" id="WP_160771712.1">
    <property type="nucleotide sequence ID" value="NZ_WTYV01000003.1"/>
</dbReference>